<evidence type="ECO:0000313" key="4">
    <source>
        <dbReference type="Proteomes" id="UP001499993"/>
    </source>
</evidence>
<dbReference type="RefSeq" id="WP_345555330.1">
    <property type="nucleotide sequence ID" value="NZ_BAABIK010000002.1"/>
</dbReference>
<sequence>MSKRTALYRAFAADGALLYVGISTNPRHRWNEHALEKNWWRREVHRTEVVWFETRLEAATAEARAVRAERPARNRALPAEDGSSRYQLITPKPKAPDSRKGPVTTRRRRSAGERKLRTSDDLWERFAAAVERSPDPEADMSKVLRSFVRWYVGEPGAELPRRPES</sequence>
<dbReference type="Gene3D" id="3.40.1440.10">
    <property type="entry name" value="GIY-YIG endonuclease"/>
    <property type="match status" value="1"/>
</dbReference>
<evidence type="ECO:0000259" key="2">
    <source>
        <dbReference type="PROSITE" id="PS50164"/>
    </source>
</evidence>
<comment type="caution">
    <text evidence="3">The sequence shown here is derived from an EMBL/GenBank/DDBJ whole genome shotgun (WGS) entry which is preliminary data.</text>
</comment>
<keyword evidence="4" id="KW-1185">Reference proteome</keyword>
<dbReference type="InterPro" id="IPR035901">
    <property type="entry name" value="GIY-YIG_endonuc_sf"/>
</dbReference>
<dbReference type="InterPro" id="IPR000305">
    <property type="entry name" value="GIY-YIG_endonuc"/>
</dbReference>
<feature type="region of interest" description="Disordered" evidence="1">
    <location>
        <begin position="63"/>
        <end position="117"/>
    </location>
</feature>
<dbReference type="CDD" id="cd00719">
    <property type="entry name" value="GIY-YIG_SF"/>
    <property type="match status" value="1"/>
</dbReference>
<evidence type="ECO:0000313" key="3">
    <source>
        <dbReference type="EMBL" id="GAA4929022.1"/>
    </source>
</evidence>
<dbReference type="EMBL" id="BAABIK010000002">
    <property type="protein sequence ID" value="GAA4929022.1"/>
    <property type="molecule type" value="Genomic_DNA"/>
</dbReference>
<protein>
    <recommendedName>
        <fullName evidence="2">GIY-YIG domain-containing protein</fullName>
    </recommendedName>
</protein>
<accession>A0ABP9G6Y2</accession>
<dbReference type="SUPFAM" id="SSF82771">
    <property type="entry name" value="GIY-YIG endonuclease"/>
    <property type="match status" value="1"/>
</dbReference>
<dbReference type="PROSITE" id="PS50164">
    <property type="entry name" value="GIY_YIG"/>
    <property type="match status" value="1"/>
</dbReference>
<evidence type="ECO:0000256" key="1">
    <source>
        <dbReference type="SAM" id="MobiDB-lite"/>
    </source>
</evidence>
<reference evidence="4" key="1">
    <citation type="journal article" date="2019" name="Int. J. Syst. Evol. Microbiol.">
        <title>The Global Catalogue of Microorganisms (GCM) 10K type strain sequencing project: providing services to taxonomists for standard genome sequencing and annotation.</title>
        <authorList>
            <consortium name="The Broad Institute Genomics Platform"/>
            <consortium name="The Broad Institute Genome Sequencing Center for Infectious Disease"/>
            <person name="Wu L."/>
            <person name="Ma J."/>
        </authorList>
    </citation>
    <scope>NUCLEOTIDE SEQUENCE [LARGE SCALE GENOMIC DNA]</scope>
    <source>
        <strain evidence="4">JCM 18123</strain>
    </source>
</reference>
<feature type="domain" description="GIY-YIG" evidence="2">
    <location>
        <begin position="3"/>
        <end position="75"/>
    </location>
</feature>
<dbReference type="Pfam" id="PF01541">
    <property type="entry name" value="GIY-YIG"/>
    <property type="match status" value="1"/>
</dbReference>
<gene>
    <name evidence="3" type="ORF">GCM10023224_05530</name>
</gene>
<proteinExistence type="predicted"/>
<organism evidence="3 4">
    <name type="scientific">Streptomonospora halophila</name>
    <dbReference type="NCBI Taxonomy" id="427369"/>
    <lineage>
        <taxon>Bacteria</taxon>
        <taxon>Bacillati</taxon>
        <taxon>Actinomycetota</taxon>
        <taxon>Actinomycetes</taxon>
        <taxon>Streptosporangiales</taxon>
        <taxon>Nocardiopsidaceae</taxon>
        <taxon>Streptomonospora</taxon>
    </lineage>
</organism>
<dbReference type="Proteomes" id="UP001499993">
    <property type="component" value="Unassembled WGS sequence"/>
</dbReference>
<name>A0ABP9G6Y2_9ACTN</name>